<dbReference type="PROSITE" id="PS51742">
    <property type="entry name" value="PPC"/>
    <property type="match status" value="1"/>
</dbReference>
<name>A0ABZ3IXF1_SPOA4</name>
<dbReference type="EMBL" id="CP155571">
    <property type="protein sequence ID" value="XFO70747.1"/>
    <property type="molecule type" value="Genomic_DNA"/>
</dbReference>
<proteinExistence type="predicted"/>
<sequence length="91" mass="10226">MEYARFGSKIAMRLDKGEEIVAAVKQFCEQQNIGLASVAAIGAVNKVSVGIFMQDTKEYHPQEFSGRWKSSVCWVQLPKKTVRFIRICISA</sequence>
<protein>
    <recommendedName>
        <fullName evidence="1">PPC domain-containing protein</fullName>
    </recommendedName>
</protein>
<dbReference type="Gene3D" id="3.30.1330.80">
    <property type="entry name" value="Hypothetical protein, similar to alpha- acetolactate decarboxylase, domain 2"/>
    <property type="match status" value="1"/>
</dbReference>
<dbReference type="Pfam" id="PF03479">
    <property type="entry name" value="PCC"/>
    <property type="match status" value="1"/>
</dbReference>
<evidence type="ECO:0000313" key="2">
    <source>
        <dbReference type="EMBL" id="XFO70747.1"/>
    </source>
</evidence>
<accession>A0ABZ3IXF1</accession>
<dbReference type="SUPFAM" id="SSF117856">
    <property type="entry name" value="AF0104/ALDC/Ptd012-like"/>
    <property type="match status" value="1"/>
</dbReference>
<dbReference type="Proteomes" id="UP000216052">
    <property type="component" value="Chromosome"/>
</dbReference>
<dbReference type="CDD" id="cd11378">
    <property type="entry name" value="DUF296"/>
    <property type="match status" value="1"/>
</dbReference>
<gene>
    <name evidence="2" type="ORF">SPACI_007470</name>
</gene>
<reference evidence="2" key="1">
    <citation type="submission" date="2024-05" db="EMBL/GenBank/DDBJ databases">
        <title>Isolation and characterization of Sporomusa carbonis sp. nov., a carboxydotrophic hydrogenogen in the genus of Sporomusa isolated from a charcoal burning pile.</title>
        <authorList>
            <person name="Boeer T."/>
            <person name="Rosenbaum F."/>
            <person name="Eysell L."/>
            <person name="Mueller V."/>
            <person name="Daniel R."/>
            <person name="Poehlein A."/>
        </authorList>
    </citation>
    <scope>NUCLEOTIDE SEQUENCE [LARGE SCALE GENOMIC DNA]</scope>
    <source>
        <strain evidence="2">DSM 3132</strain>
    </source>
</reference>
<dbReference type="InterPro" id="IPR005175">
    <property type="entry name" value="PPC_dom"/>
</dbReference>
<keyword evidence="3" id="KW-1185">Reference proteome</keyword>
<evidence type="ECO:0000259" key="1">
    <source>
        <dbReference type="PROSITE" id="PS51742"/>
    </source>
</evidence>
<organism evidence="2 3">
    <name type="scientific">Sporomusa acidovorans (strain ATCC 49682 / DSM 3132 / Mol)</name>
    <dbReference type="NCBI Taxonomy" id="1123286"/>
    <lineage>
        <taxon>Bacteria</taxon>
        <taxon>Bacillati</taxon>
        <taxon>Bacillota</taxon>
        <taxon>Negativicutes</taxon>
        <taxon>Selenomonadales</taxon>
        <taxon>Sporomusaceae</taxon>
        <taxon>Sporomusa</taxon>
    </lineage>
</organism>
<feature type="domain" description="PPC" evidence="1">
    <location>
        <begin position="4"/>
        <end position="91"/>
    </location>
</feature>
<evidence type="ECO:0000313" key="3">
    <source>
        <dbReference type="Proteomes" id="UP000216052"/>
    </source>
</evidence>